<name>A0A9P7B9D1_RHOMI</name>
<gene>
    <name evidence="2" type="ORF">C6P46_000007</name>
</gene>
<protein>
    <recommendedName>
        <fullName evidence="4">LysM domain-containing protein</fullName>
    </recommendedName>
</protein>
<feature type="compositionally biased region" description="Acidic residues" evidence="1">
    <location>
        <begin position="54"/>
        <end position="67"/>
    </location>
</feature>
<dbReference type="OrthoDB" id="2107166at2759"/>
<proteinExistence type="predicted"/>
<accession>A0A9P7B9D1</accession>
<dbReference type="AlphaFoldDB" id="A0A9P7B9D1"/>
<comment type="caution">
    <text evidence="2">The sequence shown here is derived from an EMBL/GenBank/DDBJ whole genome shotgun (WGS) entry which is preliminary data.</text>
</comment>
<evidence type="ECO:0000313" key="2">
    <source>
        <dbReference type="EMBL" id="KAG0667476.1"/>
    </source>
</evidence>
<evidence type="ECO:0000256" key="1">
    <source>
        <dbReference type="SAM" id="MobiDB-lite"/>
    </source>
</evidence>
<dbReference type="Proteomes" id="UP000777482">
    <property type="component" value="Unassembled WGS sequence"/>
</dbReference>
<keyword evidence="3" id="KW-1185">Reference proteome</keyword>
<evidence type="ECO:0000313" key="3">
    <source>
        <dbReference type="Proteomes" id="UP000777482"/>
    </source>
</evidence>
<evidence type="ECO:0008006" key="4">
    <source>
        <dbReference type="Google" id="ProtNLM"/>
    </source>
</evidence>
<dbReference type="EMBL" id="PUHQ01000001">
    <property type="protein sequence ID" value="KAG0667476.1"/>
    <property type="molecule type" value="Genomic_DNA"/>
</dbReference>
<feature type="region of interest" description="Disordered" evidence="1">
    <location>
        <begin position="1"/>
        <end position="79"/>
    </location>
</feature>
<feature type="compositionally biased region" description="Low complexity" evidence="1">
    <location>
        <begin position="15"/>
        <end position="24"/>
    </location>
</feature>
<reference evidence="2 3" key="1">
    <citation type="submission" date="2020-11" db="EMBL/GenBank/DDBJ databases">
        <title>Kefir isolates.</title>
        <authorList>
            <person name="Marcisauskas S."/>
            <person name="Kim Y."/>
            <person name="Blasche S."/>
        </authorList>
    </citation>
    <scope>NUCLEOTIDE SEQUENCE [LARGE SCALE GENOMIC DNA]</scope>
    <source>
        <strain evidence="2 3">KR</strain>
    </source>
</reference>
<organism evidence="2 3">
    <name type="scientific">Rhodotorula mucilaginosa</name>
    <name type="common">Yeast</name>
    <name type="synonym">Rhodotorula rubra</name>
    <dbReference type="NCBI Taxonomy" id="5537"/>
    <lineage>
        <taxon>Eukaryota</taxon>
        <taxon>Fungi</taxon>
        <taxon>Dikarya</taxon>
        <taxon>Basidiomycota</taxon>
        <taxon>Pucciniomycotina</taxon>
        <taxon>Microbotryomycetes</taxon>
        <taxon>Sporidiobolales</taxon>
        <taxon>Sporidiobolaceae</taxon>
        <taxon>Rhodotorula</taxon>
    </lineage>
</organism>
<sequence length="276" mass="30037">MAHAGTGADEILGVASSASSQQSSTGPDIDDSTSAQPPPYGLGAASAAAADFVLGDDDDSADEENTEGDQQKKAEQDGGLVTAHECLPEYVDVGASASPQGRQLPREKERPQPHIHYLRPEDTLLGLSMQYGIDGRALCRHNSLPPSTLSTTPQLLHTRPFILLPPGARPSASTEPLLSPALERRRLIVRRFQTQTKCTDWAMATAYVDQVFDAREKEAALVKENRQARGDAEEVQVREGGELEEAVQAFLADERWEREQRNQKGKGRGLFNIPRT</sequence>